<evidence type="ECO:0000313" key="2">
    <source>
        <dbReference type="Proteomes" id="UP001367676"/>
    </source>
</evidence>
<name>A0AAN9TY45_9HEMI</name>
<proteinExistence type="predicted"/>
<gene>
    <name evidence="1" type="ORF">V9T40_007073</name>
</gene>
<dbReference type="AlphaFoldDB" id="A0AAN9TY45"/>
<keyword evidence="2" id="KW-1185">Reference proteome</keyword>
<accession>A0AAN9TY45</accession>
<organism evidence="1 2">
    <name type="scientific">Parthenolecanium corni</name>
    <dbReference type="NCBI Taxonomy" id="536013"/>
    <lineage>
        <taxon>Eukaryota</taxon>
        <taxon>Metazoa</taxon>
        <taxon>Ecdysozoa</taxon>
        <taxon>Arthropoda</taxon>
        <taxon>Hexapoda</taxon>
        <taxon>Insecta</taxon>
        <taxon>Pterygota</taxon>
        <taxon>Neoptera</taxon>
        <taxon>Paraneoptera</taxon>
        <taxon>Hemiptera</taxon>
        <taxon>Sternorrhyncha</taxon>
        <taxon>Coccoidea</taxon>
        <taxon>Coccidae</taxon>
        <taxon>Parthenolecanium</taxon>
    </lineage>
</organism>
<reference evidence="1 2" key="1">
    <citation type="submission" date="2024-03" db="EMBL/GenBank/DDBJ databases">
        <title>Adaptation during the transition from Ophiocordyceps entomopathogen to insect associate is accompanied by gene loss and intensified selection.</title>
        <authorList>
            <person name="Ward C.M."/>
            <person name="Onetto C.A."/>
            <person name="Borneman A.R."/>
        </authorList>
    </citation>
    <scope>NUCLEOTIDE SEQUENCE [LARGE SCALE GENOMIC DNA]</scope>
    <source>
        <strain evidence="1">AWRI1</strain>
        <tissue evidence="1">Single Adult Female</tissue>
    </source>
</reference>
<evidence type="ECO:0000313" key="1">
    <source>
        <dbReference type="EMBL" id="KAK7605215.1"/>
    </source>
</evidence>
<dbReference type="Proteomes" id="UP001367676">
    <property type="component" value="Unassembled WGS sequence"/>
</dbReference>
<protein>
    <submittedName>
        <fullName evidence="1">Uncharacterized protein</fullName>
    </submittedName>
</protein>
<sequence length="126" mass="14339">MEASNANVKNGSDKQECDEWVIGSGRNRVLRFTCDALSCLASSLPALKLYLTFKSVQAETKLLSFLLIVSHGFNEMVARARENIHMPRYCEALRFLWYVVREQFRVNLIAAAVRIVEVPINYGKNL</sequence>
<dbReference type="EMBL" id="JBBCAQ010000002">
    <property type="protein sequence ID" value="KAK7605215.1"/>
    <property type="molecule type" value="Genomic_DNA"/>
</dbReference>
<comment type="caution">
    <text evidence="1">The sequence shown here is derived from an EMBL/GenBank/DDBJ whole genome shotgun (WGS) entry which is preliminary data.</text>
</comment>